<feature type="non-terminal residue" evidence="1">
    <location>
        <position position="140"/>
    </location>
</feature>
<dbReference type="EMBL" id="UINC01134622">
    <property type="protein sequence ID" value="SVD18274.1"/>
    <property type="molecule type" value="Genomic_DNA"/>
</dbReference>
<proteinExistence type="predicted"/>
<dbReference type="Gene3D" id="1.10.3480.10">
    <property type="entry name" value="TorD-like"/>
    <property type="match status" value="1"/>
</dbReference>
<evidence type="ECO:0000313" key="1">
    <source>
        <dbReference type="EMBL" id="SVD18274.1"/>
    </source>
</evidence>
<dbReference type="SUPFAM" id="SSF89155">
    <property type="entry name" value="TorD-like"/>
    <property type="match status" value="1"/>
</dbReference>
<dbReference type="InterPro" id="IPR036411">
    <property type="entry name" value="TorD-like_sf"/>
</dbReference>
<accession>A0A382T807</accession>
<dbReference type="InterPro" id="IPR020945">
    <property type="entry name" value="DMSO/NO3_reduct_chaperone"/>
</dbReference>
<dbReference type="AlphaFoldDB" id="A0A382T807"/>
<dbReference type="Pfam" id="PF02613">
    <property type="entry name" value="Nitrate_red_del"/>
    <property type="match status" value="1"/>
</dbReference>
<name>A0A382T807_9ZZZZ</name>
<protein>
    <submittedName>
        <fullName evidence="1">Uncharacterized protein</fullName>
    </submittedName>
</protein>
<gene>
    <name evidence="1" type="ORF">METZ01_LOCUS371128</name>
</gene>
<reference evidence="1" key="1">
    <citation type="submission" date="2018-05" db="EMBL/GenBank/DDBJ databases">
        <authorList>
            <person name="Lanie J.A."/>
            <person name="Ng W.-L."/>
            <person name="Kazmierczak K.M."/>
            <person name="Andrzejewski T.M."/>
            <person name="Davidsen T.M."/>
            <person name="Wayne K.J."/>
            <person name="Tettelin H."/>
            <person name="Glass J.I."/>
            <person name="Rusch D."/>
            <person name="Podicherti R."/>
            <person name="Tsui H.-C.T."/>
            <person name="Winkler M.E."/>
        </authorList>
    </citation>
    <scope>NUCLEOTIDE SEQUENCE</scope>
</reference>
<organism evidence="1">
    <name type="scientific">marine metagenome</name>
    <dbReference type="NCBI Taxonomy" id="408172"/>
    <lineage>
        <taxon>unclassified sequences</taxon>
        <taxon>metagenomes</taxon>
        <taxon>ecological metagenomes</taxon>
    </lineage>
</organism>
<sequence length="140" mass="15859">MGLTETTIGRASIYGLLAGVFAYPDDTAIQAIRNGSKSVISVIDSFDSDKSFRQAAFTFTQIATKSSDDELRRHYSELMVGRRQCHLDESEYDKAIFNRYQRLADVAGFYRAFGFNVSNCSRQRPDFIGTELEFMQVLLL</sequence>